<dbReference type="SUPFAM" id="SSF53850">
    <property type="entry name" value="Periplasmic binding protein-like II"/>
    <property type="match status" value="1"/>
</dbReference>
<dbReference type="PANTHER" id="PTHR31528">
    <property type="entry name" value="4-AMINO-5-HYDROXYMETHYL-2-METHYLPYRIMIDINE PHOSPHATE SYNTHASE THI11-RELATED"/>
    <property type="match status" value="1"/>
</dbReference>
<evidence type="ECO:0000259" key="2">
    <source>
        <dbReference type="Pfam" id="PF09084"/>
    </source>
</evidence>
<evidence type="ECO:0000256" key="1">
    <source>
        <dbReference type="SAM" id="SignalP"/>
    </source>
</evidence>
<comment type="caution">
    <text evidence="3">The sequence shown here is derived from an EMBL/GenBank/DDBJ whole genome shotgun (WGS) entry which is preliminary data.</text>
</comment>
<feature type="domain" description="SsuA/THI5-like" evidence="2">
    <location>
        <begin position="32"/>
        <end position="82"/>
    </location>
</feature>
<dbReference type="GO" id="GO:0009228">
    <property type="term" value="P:thiamine biosynthetic process"/>
    <property type="evidence" value="ECO:0007669"/>
    <property type="project" value="InterPro"/>
</dbReference>
<organism evidence="3 4">
    <name type="scientific">Pseudosulfitobacter pseudonitzschiae</name>
    <dbReference type="NCBI Taxonomy" id="1402135"/>
    <lineage>
        <taxon>Bacteria</taxon>
        <taxon>Pseudomonadati</taxon>
        <taxon>Pseudomonadota</taxon>
        <taxon>Alphaproteobacteria</taxon>
        <taxon>Rhodobacterales</taxon>
        <taxon>Roseobacteraceae</taxon>
        <taxon>Pseudosulfitobacter</taxon>
    </lineage>
</organism>
<protein>
    <recommendedName>
        <fullName evidence="2">SsuA/THI5-like domain-containing protein</fullName>
    </recommendedName>
</protein>
<dbReference type="InterPro" id="IPR015168">
    <property type="entry name" value="SsuA/THI5"/>
</dbReference>
<dbReference type="EMBL" id="JAMD01000013">
    <property type="protein sequence ID" value="KEJ94525.1"/>
    <property type="molecule type" value="Genomic_DNA"/>
</dbReference>
<dbReference type="Pfam" id="PF09084">
    <property type="entry name" value="NMT1"/>
    <property type="match status" value="1"/>
</dbReference>
<feature type="signal peptide" evidence="1">
    <location>
        <begin position="1"/>
        <end position="18"/>
    </location>
</feature>
<dbReference type="PANTHER" id="PTHR31528:SF3">
    <property type="entry name" value="THIAMINE BIOSYNTHESIS PROTEIN HI_0357-RELATED"/>
    <property type="match status" value="1"/>
</dbReference>
<evidence type="ECO:0000313" key="4">
    <source>
        <dbReference type="Proteomes" id="UP000027746"/>
    </source>
</evidence>
<dbReference type="Gene3D" id="3.40.190.10">
    <property type="entry name" value="Periplasmic binding protein-like II"/>
    <property type="match status" value="1"/>
</dbReference>
<accession>A0A073IY67</accession>
<keyword evidence="4" id="KW-1185">Reference proteome</keyword>
<sequence length="84" mass="9109">MKYLITAAALLVATPALAQNKMTVLLDWFIKSDHRPIIVVKELGYFADQGLEVEIIPPADPSAPPKLVAAGRGDIAVSYQPNQH</sequence>
<evidence type="ECO:0000313" key="3">
    <source>
        <dbReference type="EMBL" id="KEJ94525.1"/>
    </source>
</evidence>
<proteinExistence type="predicted"/>
<dbReference type="Proteomes" id="UP000027746">
    <property type="component" value="Unassembled WGS sequence"/>
</dbReference>
<keyword evidence="1" id="KW-0732">Signal</keyword>
<feature type="chain" id="PRO_5001691612" description="SsuA/THI5-like domain-containing protein" evidence="1">
    <location>
        <begin position="19"/>
        <end position="84"/>
    </location>
</feature>
<name>A0A073IY67_9RHOB</name>
<reference evidence="3 4" key="1">
    <citation type="submission" date="2014-01" db="EMBL/GenBank/DDBJ databases">
        <title>Sulfitobacter sp. H3 (MCCC 1A00686) Genome Sequencing.</title>
        <authorList>
            <person name="Lai Q."/>
            <person name="Hong Z."/>
        </authorList>
    </citation>
    <scope>NUCLEOTIDE SEQUENCE [LARGE SCALE GENOMIC DNA]</scope>
    <source>
        <strain evidence="3 4">H3</strain>
    </source>
</reference>
<dbReference type="InterPro" id="IPR027939">
    <property type="entry name" value="NMT1/THI5"/>
</dbReference>
<dbReference type="AlphaFoldDB" id="A0A073IY67"/>
<gene>
    <name evidence="3" type="ORF">SUH3_06700</name>
</gene>